<dbReference type="Gene3D" id="3.30.300.30">
    <property type="match status" value="1"/>
</dbReference>
<sequence length="1365" mass="145566">MTQPATQKPALADVLPVTPLQEGLLFHALYEHERDAPDVYLVQLVFELEGPVDADRLRASAQALLDRHPNLRAAFRRRRGGQPVQAVPHRATLPWAQADLTAQGVDPEKAWARLLDEDREHGFDPAAPPLLRCTLVRTGERRHRLLVTHHHVLLDGWSVSVLLRELLAVYAADGDPSVLTPVPPYRAFLQWLEGRDRTADEAAWRNALDGVTEPTRLAPSAQPGTTDLAQARVELPADTGAALTARARSLGVTMNTLVQSAWAILLGRLTGRDDVVFGATVSGRPAELPGVESMVGLFINTIPTRVRLRPADTLGDLLHQVQEGYVRLLDHHHLGLADIQRAVGVPELFDTLLVFENYPVDPEATGEGGVVPGAGSEGGDSQEREGLRVAGSSGRDATHYPVTLVALPGPRPRFRLAYRPGLFDADWADVTLARLVRILEAMAADPELPQGRLGLLAPGELPRHPELPPPPDRTLSDLWSAQVAATPDADAVRDRGTHLTYGELDARAEQLAARLTALGAGPERVVGIALPRTAELIVGVLAVLKSGAAYLPLDPAYPADRLAYILADARPVVVLATTETAGVLPEDTPLLDPGRGVSRQAVAPKHLNQCLNQCLTPSNLAYITYTSGSTGRPKGVLATHRNAVEFVEWTHAEFGPDRLARMLFSTSLNFDVSVFEIFSPLLCGGRIEIVENLLALTDGTARDVGLISGVPTVMATVLGERPAVSPHTVALGGEPISEQLRADVEAAFPGARLVNFYGPTEATIYATAWRSDADPDDGTGPPIGRALARNHVHLLDHALHPVPDGAVGEVYVAGGGPARGYLGRPGLTAGRFVADPFGGPGERMYRTGDLAVRGSDGRLRFLGRADQQVKIRGFRIELGEVEAVLATHPAVAQAAVTVREDGRGGRQLVAYVVPAEGAPPGAEAGPRPAGATGPEPGPARSPGNSATSPHQTAGEAPRTADDLREHLARALPAHMVPSAFVSLGSLPRTASGKLDRKALPAPDARFAARTEPRTEREDTLRKIVAEVLGLTAAHVGVHDSFFDLGGHSLLAPRLTSRIRAELGTALPLRALFDTPTVAALARRAAEPEALEGARAHRPGESGTAPLGPVLPLRTRGDRDPLFCLPPASGLAWGFAGLARHIDPSRPLYGLQSGGLTPGGQPTGSLAEVVAEHTARIREIQPHGPYHLLGYSMGGLVAYDVAVGLQTAGEQVALLALLDSFPGAWLRQGPDPSDRPALLRSLLSILGREVPEDESGPLTDSRFAELVRRVPDMPGSLDDAELAALVDVTANNRRLLGEFAPTSYRGDLLFFTAEADPDAVPGRYGSWQPYVEGRIHNHDITCTHGEMTRPTSLGRIGPVLDSHLRK</sequence>
<keyword evidence="8" id="KW-1185">Reference proteome</keyword>
<name>A0A0L8L5M0_9ACTN</name>
<dbReference type="InterPro" id="IPR010071">
    <property type="entry name" value="AA_adenyl_dom"/>
</dbReference>
<dbReference type="Pfam" id="PF00668">
    <property type="entry name" value="Condensation"/>
    <property type="match status" value="1"/>
</dbReference>
<dbReference type="GO" id="GO:0003824">
    <property type="term" value="F:catalytic activity"/>
    <property type="evidence" value="ECO:0007669"/>
    <property type="project" value="InterPro"/>
</dbReference>
<dbReference type="SMART" id="SM00823">
    <property type="entry name" value="PKS_PP"/>
    <property type="match status" value="1"/>
</dbReference>
<proteinExistence type="inferred from homology"/>
<evidence type="ECO:0000256" key="4">
    <source>
        <dbReference type="ARBA" id="ARBA00022553"/>
    </source>
</evidence>
<dbReference type="PANTHER" id="PTHR45527:SF1">
    <property type="entry name" value="FATTY ACID SYNTHASE"/>
    <property type="match status" value="1"/>
</dbReference>
<dbReference type="Gene3D" id="2.30.38.10">
    <property type="entry name" value="Luciferase, Domain 3"/>
    <property type="match status" value="1"/>
</dbReference>
<dbReference type="InterPro" id="IPR023213">
    <property type="entry name" value="CAT-like_dom_sf"/>
</dbReference>
<feature type="domain" description="Carrier" evidence="6">
    <location>
        <begin position="1011"/>
        <end position="1088"/>
    </location>
</feature>
<dbReference type="InterPro" id="IPR045851">
    <property type="entry name" value="AMP-bd_C_sf"/>
</dbReference>
<dbReference type="InterPro" id="IPR036736">
    <property type="entry name" value="ACP-like_sf"/>
</dbReference>
<dbReference type="Pfam" id="PF00501">
    <property type="entry name" value="AMP-binding"/>
    <property type="match status" value="1"/>
</dbReference>
<feature type="compositionally biased region" description="Polar residues" evidence="5">
    <location>
        <begin position="942"/>
        <end position="951"/>
    </location>
</feature>
<dbReference type="RefSeq" id="WP_053191977.1">
    <property type="nucleotide sequence ID" value="NZ_KQ948989.1"/>
</dbReference>
<dbReference type="PROSITE" id="PS00455">
    <property type="entry name" value="AMP_BINDING"/>
    <property type="match status" value="1"/>
</dbReference>
<accession>A0A0L8L5M0</accession>
<feature type="region of interest" description="Disordered" evidence="5">
    <location>
        <begin position="1089"/>
        <end position="1109"/>
    </location>
</feature>
<dbReference type="EMBL" id="LGUS01000173">
    <property type="protein sequence ID" value="KOG33447.1"/>
    <property type="molecule type" value="Genomic_DNA"/>
</dbReference>
<feature type="region of interest" description="Disordered" evidence="5">
    <location>
        <begin position="916"/>
        <end position="960"/>
    </location>
</feature>
<dbReference type="Gene3D" id="3.30.559.10">
    <property type="entry name" value="Chloramphenicol acetyltransferase-like domain"/>
    <property type="match status" value="1"/>
</dbReference>
<evidence type="ECO:0000256" key="1">
    <source>
        <dbReference type="ARBA" id="ARBA00001957"/>
    </source>
</evidence>
<dbReference type="eggNOG" id="COG1020">
    <property type="taxonomic scope" value="Bacteria"/>
</dbReference>
<feature type="compositionally biased region" description="Basic and acidic residues" evidence="5">
    <location>
        <begin position="1089"/>
        <end position="1099"/>
    </location>
</feature>
<dbReference type="SUPFAM" id="SSF52777">
    <property type="entry name" value="CoA-dependent acyltransferases"/>
    <property type="match status" value="2"/>
</dbReference>
<dbReference type="GO" id="GO:0072330">
    <property type="term" value="P:monocarboxylic acid biosynthetic process"/>
    <property type="evidence" value="ECO:0007669"/>
    <property type="project" value="UniProtKB-ARBA"/>
</dbReference>
<dbReference type="Pfam" id="PF00550">
    <property type="entry name" value="PP-binding"/>
    <property type="match status" value="1"/>
</dbReference>
<keyword evidence="3" id="KW-0596">Phosphopantetheine</keyword>
<feature type="compositionally biased region" description="Gly residues" evidence="5">
    <location>
        <begin position="366"/>
        <end position="378"/>
    </location>
</feature>
<dbReference type="InterPro" id="IPR001031">
    <property type="entry name" value="Thioesterase"/>
</dbReference>
<dbReference type="Pfam" id="PF00975">
    <property type="entry name" value="Thioesterase"/>
    <property type="match status" value="1"/>
</dbReference>
<dbReference type="OrthoDB" id="2472181at2"/>
<dbReference type="SMART" id="SM00824">
    <property type="entry name" value="PKS_TE"/>
    <property type="match status" value="1"/>
</dbReference>
<evidence type="ECO:0000259" key="6">
    <source>
        <dbReference type="PROSITE" id="PS50075"/>
    </source>
</evidence>
<comment type="similarity">
    <text evidence="2">Belongs to the ATP-dependent AMP-binding enzyme family.</text>
</comment>
<dbReference type="SUPFAM" id="SSF53474">
    <property type="entry name" value="alpha/beta-Hydrolases"/>
    <property type="match status" value="1"/>
</dbReference>
<dbReference type="Pfam" id="PF13193">
    <property type="entry name" value="AMP-binding_C"/>
    <property type="match status" value="1"/>
</dbReference>
<organism evidence="7 8">
    <name type="scientific">Streptomyces resistomycificus</name>
    <dbReference type="NCBI Taxonomy" id="67356"/>
    <lineage>
        <taxon>Bacteria</taxon>
        <taxon>Bacillati</taxon>
        <taxon>Actinomycetota</taxon>
        <taxon>Actinomycetes</taxon>
        <taxon>Kitasatosporales</taxon>
        <taxon>Streptomycetaceae</taxon>
        <taxon>Streptomyces</taxon>
        <taxon>Streptomyces aurantiacus group</taxon>
    </lineage>
</organism>
<dbReference type="GO" id="GO:0044550">
    <property type="term" value="P:secondary metabolite biosynthetic process"/>
    <property type="evidence" value="ECO:0007669"/>
    <property type="project" value="TreeGrafter"/>
</dbReference>
<comment type="caution">
    <text evidence="7">The sequence shown here is derived from an EMBL/GenBank/DDBJ whole genome shotgun (WGS) entry which is preliminary data.</text>
</comment>
<dbReference type="Gene3D" id="3.40.50.1820">
    <property type="entry name" value="alpha/beta hydrolase"/>
    <property type="match status" value="1"/>
</dbReference>
<dbReference type="InterPro" id="IPR020845">
    <property type="entry name" value="AMP-binding_CS"/>
</dbReference>
<dbReference type="InterPro" id="IPR009081">
    <property type="entry name" value="PP-bd_ACP"/>
</dbReference>
<gene>
    <name evidence="7" type="ORF">ADK37_22455</name>
</gene>
<dbReference type="GO" id="GO:0005829">
    <property type="term" value="C:cytosol"/>
    <property type="evidence" value="ECO:0007669"/>
    <property type="project" value="TreeGrafter"/>
</dbReference>
<evidence type="ECO:0000256" key="2">
    <source>
        <dbReference type="ARBA" id="ARBA00006432"/>
    </source>
</evidence>
<dbReference type="CDD" id="cd19543">
    <property type="entry name" value="DCL_NRPS"/>
    <property type="match status" value="1"/>
</dbReference>
<feature type="region of interest" description="Disordered" evidence="5">
    <location>
        <begin position="364"/>
        <end position="385"/>
    </location>
</feature>
<dbReference type="Gene3D" id="3.30.559.30">
    <property type="entry name" value="Nonribosomal peptide synthetase, condensation domain"/>
    <property type="match status" value="1"/>
</dbReference>
<dbReference type="PANTHER" id="PTHR45527">
    <property type="entry name" value="NONRIBOSOMAL PEPTIDE SYNTHETASE"/>
    <property type="match status" value="1"/>
</dbReference>
<dbReference type="SUPFAM" id="SSF56801">
    <property type="entry name" value="Acetyl-CoA synthetase-like"/>
    <property type="match status" value="1"/>
</dbReference>
<dbReference type="FunFam" id="3.40.50.980:FF:000001">
    <property type="entry name" value="Non-ribosomal peptide synthetase"/>
    <property type="match status" value="1"/>
</dbReference>
<dbReference type="PROSITE" id="PS50075">
    <property type="entry name" value="CARRIER"/>
    <property type="match status" value="1"/>
</dbReference>
<dbReference type="GO" id="GO:0031177">
    <property type="term" value="F:phosphopantetheine binding"/>
    <property type="evidence" value="ECO:0007669"/>
    <property type="project" value="InterPro"/>
</dbReference>
<dbReference type="InterPro" id="IPR020802">
    <property type="entry name" value="TesA-like"/>
</dbReference>
<dbReference type="InterPro" id="IPR001242">
    <property type="entry name" value="Condensation_dom"/>
</dbReference>
<protein>
    <submittedName>
        <fullName evidence="7">Amino acid adenylation protein</fullName>
    </submittedName>
</protein>
<dbReference type="InterPro" id="IPR025110">
    <property type="entry name" value="AMP-bd_C"/>
</dbReference>
<dbReference type="GO" id="GO:0043041">
    <property type="term" value="P:amino acid activation for nonribosomal peptide biosynthetic process"/>
    <property type="evidence" value="ECO:0007669"/>
    <property type="project" value="TreeGrafter"/>
</dbReference>
<feature type="compositionally biased region" description="Low complexity" evidence="5">
    <location>
        <begin position="916"/>
        <end position="934"/>
    </location>
</feature>
<dbReference type="GO" id="GO:0008610">
    <property type="term" value="P:lipid biosynthetic process"/>
    <property type="evidence" value="ECO:0007669"/>
    <property type="project" value="UniProtKB-ARBA"/>
</dbReference>
<dbReference type="STRING" id="67356.AQJ84_08110"/>
<keyword evidence="4" id="KW-0597">Phosphoprotein</keyword>
<dbReference type="InterPro" id="IPR000873">
    <property type="entry name" value="AMP-dep_synth/lig_dom"/>
</dbReference>
<dbReference type="GO" id="GO:0017000">
    <property type="term" value="P:antibiotic biosynthetic process"/>
    <property type="evidence" value="ECO:0007669"/>
    <property type="project" value="UniProtKB-ARBA"/>
</dbReference>
<evidence type="ECO:0000256" key="5">
    <source>
        <dbReference type="SAM" id="MobiDB-lite"/>
    </source>
</evidence>
<dbReference type="Gene3D" id="3.40.50.980">
    <property type="match status" value="2"/>
</dbReference>
<dbReference type="PATRIC" id="fig|67356.5.peg.4783"/>
<dbReference type="Proteomes" id="UP000037251">
    <property type="component" value="Unassembled WGS sequence"/>
</dbReference>
<dbReference type="NCBIfam" id="TIGR01733">
    <property type="entry name" value="AA-adenyl-dom"/>
    <property type="match status" value="1"/>
</dbReference>
<evidence type="ECO:0000313" key="8">
    <source>
        <dbReference type="Proteomes" id="UP000037251"/>
    </source>
</evidence>
<evidence type="ECO:0000256" key="3">
    <source>
        <dbReference type="ARBA" id="ARBA00022450"/>
    </source>
</evidence>
<comment type="cofactor">
    <cofactor evidence="1">
        <name>pantetheine 4'-phosphate</name>
        <dbReference type="ChEBI" id="CHEBI:47942"/>
    </cofactor>
</comment>
<evidence type="ECO:0000313" key="7">
    <source>
        <dbReference type="EMBL" id="KOG33447.1"/>
    </source>
</evidence>
<dbReference type="CDD" id="cd05930">
    <property type="entry name" value="A_NRPS"/>
    <property type="match status" value="1"/>
</dbReference>
<dbReference type="FunFam" id="1.10.1200.10:FF:000016">
    <property type="entry name" value="Non-ribosomal peptide synthase"/>
    <property type="match status" value="1"/>
</dbReference>
<dbReference type="InterPro" id="IPR020806">
    <property type="entry name" value="PKS_PP-bd"/>
</dbReference>
<dbReference type="SUPFAM" id="SSF47336">
    <property type="entry name" value="ACP-like"/>
    <property type="match status" value="1"/>
</dbReference>
<reference evidence="8" key="1">
    <citation type="submission" date="2015-07" db="EMBL/GenBank/DDBJ databases">
        <authorList>
            <person name="Ju K.-S."/>
            <person name="Doroghazi J.R."/>
            <person name="Metcalf W.W."/>
        </authorList>
    </citation>
    <scope>NUCLEOTIDE SEQUENCE [LARGE SCALE GENOMIC DNA]</scope>
    <source>
        <strain evidence="8">NRRL 2290</strain>
    </source>
</reference>
<dbReference type="InterPro" id="IPR029058">
    <property type="entry name" value="AB_hydrolase_fold"/>
</dbReference>